<dbReference type="AlphaFoldDB" id="A0AAN7CZU1"/>
<dbReference type="Pfam" id="PF01161">
    <property type="entry name" value="PBP"/>
    <property type="match status" value="1"/>
</dbReference>
<protein>
    <submittedName>
        <fullName evidence="3">Phosphatidylethanolamine-binding protein</fullName>
    </submittedName>
</protein>
<gene>
    <name evidence="3" type="ORF">C7999DRAFT_11117</name>
</gene>
<dbReference type="InterPro" id="IPR035810">
    <property type="entry name" value="PEBP_euk"/>
</dbReference>
<evidence type="ECO:0000313" key="3">
    <source>
        <dbReference type="EMBL" id="KAK4251121.1"/>
    </source>
</evidence>
<organism evidence="3 4">
    <name type="scientific">Corynascus novoguineensis</name>
    <dbReference type="NCBI Taxonomy" id="1126955"/>
    <lineage>
        <taxon>Eukaryota</taxon>
        <taxon>Fungi</taxon>
        <taxon>Dikarya</taxon>
        <taxon>Ascomycota</taxon>
        <taxon>Pezizomycotina</taxon>
        <taxon>Sordariomycetes</taxon>
        <taxon>Sordariomycetidae</taxon>
        <taxon>Sordariales</taxon>
        <taxon>Chaetomiaceae</taxon>
        <taxon>Corynascus</taxon>
    </lineage>
</organism>
<keyword evidence="2" id="KW-0732">Signal</keyword>
<dbReference type="GO" id="GO:0005543">
    <property type="term" value="F:phospholipid binding"/>
    <property type="evidence" value="ECO:0007669"/>
    <property type="project" value="TreeGrafter"/>
</dbReference>
<dbReference type="PANTHER" id="PTHR11362:SF141">
    <property type="entry name" value="PHOSPHATIDYLETHANOLAMINE-BINDING PROTEIN"/>
    <property type="match status" value="1"/>
</dbReference>
<feature type="signal peptide" evidence="2">
    <location>
        <begin position="1"/>
        <end position="17"/>
    </location>
</feature>
<dbReference type="EMBL" id="MU857608">
    <property type="protein sequence ID" value="KAK4251121.1"/>
    <property type="molecule type" value="Genomic_DNA"/>
</dbReference>
<dbReference type="CDD" id="cd00866">
    <property type="entry name" value="PEBP_euk"/>
    <property type="match status" value="1"/>
</dbReference>
<dbReference type="GO" id="GO:0030162">
    <property type="term" value="P:regulation of proteolysis"/>
    <property type="evidence" value="ECO:0007669"/>
    <property type="project" value="TreeGrafter"/>
</dbReference>
<feature type="compositionally biased region" description="Gly residues" evidence="1">
    <location>
        <begin position="224"/>
        <end position="247"/>
    </location>
</feature>
<dbReference type="Gene3D" id="3.90.280.10">
    <property type="entry name" value="PEBP-like"/>
    <property type="match status" value="1"/>
</dbReference>
<proteinExistence type="predicted"/>
<dbReference type="InterPro" id="IPR036610">
    <property type="entry name" value="PEBP-like_sf"/>
</dbReference>
<dbReference type="Proteomes" id="UP001303647">
    <property type="component" value="Unassembled WGS sequence"/>
</dbReference>
<dbReference type="InterPro" id="IPR008914">
    <property type="entry name" value="PEBP"/>
</dbReference>
<keyword evidence="4" id="KW-1185">Reference proteome</keyword>
<evidence type="ECO:0000313" key="4">
    <source>
        <dbReference type="Proteomes" id="UP001303647"/>
    </source>
</evidence>
<reference evidence="3" key="2">
    <citation type="submission" date="2023-05" db="EMBL/GenBank/DDBJ databases">
        <authorList>
            <consortium name="Lawrence Berkeley National Laboratory"/>
            <person name="Steindorff A."/>
            <person name="Hensen N."/>
            <person name="Bonometti L."/>
            <person name="Westerberg I."/>
            <person name="Brannstrom I.O."/>
            <person name="Guillou S."/>
            <person name="Cros-Aarteil S."/>
            <person name="Calhoun S."/>
            <person name="Haridas S."/>
            <person name="Kuo A."/>
            <person name="Mondo S."/>
            <person name="Pangilinan J."/>
            <person name="Riley R."/>
            <person name="Labutti K."/>
            <person name="Andreopoulos B."/>
            <person name="Lipzen A."/>
            <person name="Chen C."/>
            <person name="Yanf M."/>
            <person name="Daum C."/>
            <person name="Ng V."/>
            <person name="Clum A."/>
            <person name="Ohm R."/>
            <person name="Martin F."/>
            <person name="Silar P."/>
            <person name="Natvig D."/>
            <person name="Lalanne C."/>
            <person name="Gautier V."/>
            <person name="Ament-Velasquez S.L."/>
            <person name="Kruys A."/>
            <person name="Hutchinson M.I."/>
            <person name="Powell A.J."/>
            <person name="Barry K."/>
            <person name="Miller A.N."/>
            <person name="Grigoriev I.V."/>
            <person name="Debuchy R."/>
            <person name="Gladieux P."/>
            <person name="Thoren M.H."/>
            <person name="Johannesson H."/>
        </authorList>
    </citation>
    <scope>NUCLEOTIDE SEQUENCE</scope>
    <source>
        <strain evidence="3">CBS 359.72</strain>
    </source>
</reference>
<dbReference type="PANTHER" id="PTHR11362">
    <property type="entry name" value="PHOSPHATIDYLETHANOLAMINE-BINDING PROTEIN"/>
    <property type="match status" value="1"/>
</dbReference>
<dbReference type="SUPFAM" id="SSF49777">
    <property type="entry name" value="PEBP-like"/>
    <property type="match status" value="1"/>
</dbReference>
<name>A0AAN7CZU1_9PEZI</name>
<dbReference type="GO" id="GO:0030414">
    <property type="term" value="F:peptidase inhibitor activity"/>
    <property type="evidence" value="ECO:0007669"/>
    <property type="project" value="TreeGrafter"/>
</dbReference>
<feature type="region of interest" description="Disordered" evidence="1">
    <location>
        <begin position="210"/>
        <end position="250"/>
    </location>
</feature>
<evidence type="ECO:0000256" key="1">
    <source>
        <dbReference type="SAM" id="MobiDB-lite"/>
    </source>
</evidence>
<reference evidence="3" key="1">
    <citation type="journal article" date="2023" name="Mol. Phylogenet. Evol.">
        <title>Genome-scale phylogeny and comparative genomics of the fungal order Sordariales.</title>
        <authorList>
            <person name="Hensen N."/>
            <person name="Bonometti L."/>
            <person name="Westerberg I."/>
            <person name="Brannstrom I.O."/>
            <person name="Guillou S."/>
            <person name="Cros-Aarteil S."/>
            <person name="Calhoun S."/>
            <person name="Haridas S."/>
            <person name="Kuo A."/>
            <person name="Mondo S."/>
            <person name="Pangilinan J."/>
            <person name="Riley R."/>
            <person name="LaButti K."/>
            <person name="Andreopoulos B."/>
            <person name="Lipzen A."/>
            <person name="Chen C."/>
            <person name="Yan M."/>
            <person name="Daum C."/>
            <person name="Ng V."/>
            <person name="Clum A."/>
            <person name="Steindorff A."/>
            <person name="Ohm R.A."/>
            <person name="Martin F."/>
            <person name="Silar P."/>
            <person name="Natvig D.O."/>
            <person name="Lalanne C."/>
            <person name="Gautier V."/>
            <person name="Ament-Velasquez S.L."/>
            <person name="Kruys A."/>
            <person name="Hutchinson M.I."/>
            <person name="Powell A.J."/>
            <person name="Barry K."/>
            <person name="Miller A.N."/>
            <person name="Grigoriev I.V."/>
            <person name="Debuchy R."/>
            <person name="Gladieux P."/>
            <person name="Hiltunen Thoren M."/>
            <person name="Johannesson H."/>
        </authorList>
    </citation>
    <scope>NUCLEOTIDE SEQUENCE</scope>
    <source>
        <strain evidence="3">CBS 359.72</strain>
    </source>
</reference>
<evidence type="ECO:0000256" key="2">
    <source>
        <dbReference type="SAM" id="SignalP"/>
    </source>
</evidence>
<dbReference type="GO" id="GO:0046578">
    <property type="term" value="P:regulation of Ras protein signal transduction"/>
    <property type="evidence" value="ECO:0007669"/>
    <property type="project" value="TreeGrafter"/>
</dbReference>
<feature type="chain" id="PRO_5042980854" evidence="2">
    <location>
        <begin position="18"/>
        <end position="281"/>
    </location>
</feature>
<sequence>MAFRCLAALVAATTVLAKTPAGFTPSSETDLIVEFNGFVPLNGVDISKSVTTSQPRIGTLSRLNGTSYAVMMVDLDIPTNAPPETDTLLHWMQIGLVPSPTPTQLNTTSGPIRVFLLETPPSSPIDGTIGGAELKAEAIVPYFGPNPPARVPLSHRYTQILVDTSALTETGTAALRRAAETSMRGFNTSAALAAAGLDEARAVVAGNSFNVTNPGPAAANNATGGSGGSGGESQGGSEAGTETGTGEGARQTVLPGEAVGLRPGSVMLGGLVSVAVVALGL</sequence>
<accession>A0AAN7CZU1</accession>
<comment type="caution">
    <text evidence="3">The sequence shown here is derived from an EMBL/GenBank/DDBJ whole genome shotgun (WGS) entry which is preliminary data.</text>
</comment>